<evidence type="ECO:0000313" key="2">
    <source>
        <dbReference type="EMBL" id="GAI98798.1"/>
    </source>
</evidence>
<accession>X1T0S9</accession>
<evidence type="ECO:0008006" key="3">
    <source>
        <dbReference type="Google" id="ProtNLM"/>
    </source>
</evidence>
<feature type="non-terminal residue" evidence="2">
    <location>
        <position position="287"/>
    </location>
</feature>
<dbReference type="SUPFAM" id="SSF55846">
    <property type="entry name" value="N-acetylmuramoyl-L-alanine amidase-like"/>
    <property type="match status" value="1"/>
</dbReference>
<comment type="caution">
    <text evidence="2">The sequence shown here is derived from an EMBL/GenBank/DDBJ whole genome shotgun (WGS) entry which is preliminary data.</text>
</comment>
<sequence length="287" mass="30517">ALILEATDLLAGQASSPASGLQGLKARREGPARGETITRGGDWVQTTAADFEAGASQGIQVTREGDGELCLAAGKMTGPSTVSEAASGRGVFTSTIGSAAFPFNAVAAHWSADVPPSTQLAVAVRTSPDGLAWSPWQDIVEVEQGQDGRPVPVGQDRCFYGGNLILTEGGRYLQYRLIFTSTKLSTGSPELSEITLTYIDSTAGPDLAEAKTAARREVLALGVPQPPIIPRSGWGANESYMTWPPEYHPVHKIIVHHTVTQNYEPDPPSTIRAIYYYHAVTLAWGDI</sequence>
<gene>
    <name evidence="2" type="ORF">S12H4_27617</name>
</gene>
<reference evidence="2" key="1">
    <citation type="journal article" date="2014" name="Front. Microbiol.">
        <title>High frequency of phylogenetically diverse reductive dehalogenase-homologous genes in deep subseafloor sedimentary metagenomes.</title>
        <authorList>
            <person name="Kawai M."/>
            <person name="Futagami T."/>
            <person name="Toyoda A."/>
            <person name="Takaki Y."/>
            <person name="Nishi S."/>
            <person name="Hori S."/>
            <person name="Arai W."/>
            <person name="Tsubouchi T."/>
            <person name="Morono Y."/>
            <person name="Uchiyama I."/>
            <person name="Ito T."/>
            <person name="Fujiyama A."/>
            <person name="Inagaki F."/>
            <person name="Takami H."/>
        </authorList>
    </citation>
    <scope>NUCLEOTIDE SEQUENCE</scope>
    <source>
        <strain evidence="2">Expedition CK06-06</strain>
    </source>
</reference>
<organism evidence="2">
    <name type="scientific">marine sediment metagenome</name>
    <dbReference type="NCBI Taxonomy" id="412755"/>
    <lineage>
        <taxon>unclassified sequences</taxon>
        <taxon>metagenomes</taxon>
        <taxon>ecological metagenomes</taxon>
    </lineage>
</organism>
<feature type="non-terminal residue" evidence="2">
    <location>
        <position position="1"/>
    </location>
</feature>
<dbReference type="InterPro" id="IPR036505">
    <property type="entry name" value="Amidase/PGRP_sf"/>
</dbReference>
<dbReference type="Gene3D" id="3.40.80.10">
    <property type="entry name" value="Peptidoglycan recognition protein-like"/>
    <property type="match status" value="1"/>
</dbReference>
<protein>
    <recommendedName>
        <fullName evidence="3">N-acetylmuramoyl-L-alanine amidase domain-containing protein</fullName>
    </recommendedName>
</protein>
<dbReference type="AlphaFoldDB" id="X1T0S9"/>
<dbReference type="GO" id="GO:0008745">
    <property type="term" value="F:N-acetylmuramoyl-L-alanine amidase activity"/>
    <property type="evidence" value="ECO:0007669"/>
    <property type="project" value="InterPro"/>
</dbReference>
<dbReference type="GO" id="GO:0009253">
    <property type="term" value="P:peptidoglycan catabolic process"/>
    <property type="evidence" value="ECO:0007669"/>
    <property type="project" value="InterPro"/>
</dbReference>
<dbReference type="EMBL" id="BARW01015777">
    <property type="protein sequence ID" value="GAI98798.1"/>
    <property type="molecule type" value="Genomic_DNA"/>
</dbReference>
<proteinExistence type="predicted"/>
<feature type="region of interest" description="Disordered" evidence="1">
    <location>
        <begin position="14"/>
        <end position="38"/>
    </location>
</feature>
<name>X1T0S9_9ZZZZ</name>
<evidence type="ECO:0000256" key="1">
    <source>
        <dbReference type="SAM" id="MobiDB-lite"/>
    </source>
</evidence>